<dbReference type="Proteomes" id="UP000304953">
    <property type="component" value="Unassembled WGS sequence"/>
</dbReference>
<evidence type="ECO:0000313" key="1">
    <source>
        <dbReference type="EMBL" id="TGY97755.1"/>
    </source>
</evidence>
<dbReference type="EMBL" id="SRYA01000005">
    <property type="protein sequence ID" value="TGY97755.1"/>
    <property type="molecule type" value="Genomic_DNA"/>
</dbReference>
<proteinExistence type="predicted"/>
<gene>
    <name evidence="1" type="ORF">E5329_03515</name>
</gene>
<sequence>MTSLEGKFDSLEDRITSLEGKFNSLEDRITSLETQVIDLQAQIKDIHLILENEIRINIQRVAEGHLDLSRNLHNAMEPSSEVEMLAIKVRKLESDVNMLKQRLA</sequence>
<comment type="caution">
    <text evidence="1">The sequence shown here is derived from an EMBL/GenBank/DDBJ whole genome shotgun (WGS) entry which is preliminary data.</text>
</comment>
<organism evidence="1 2">
    <name type="scientific">Petralouisia muris</name>
    <dbReference type="NCBI Taxonomy" id="3032872"/>
    <lineage>
        <taxon>Bacteria</taxon>
        <taxon>Bacillati</taxon>
        <taxon>Bacillota</taxon>
        <taxon>Clostridia</taxon>
        <taxon>Lachnospirales</taxon>
        <taxon>Lachnospiraceae</taxon>
        <taxon>Petralouisia</taxon>
    </lineage>
</organism>
<keyword evidence="2" id="KW-1185">Reference proteome</keyword>
<reference evidence="1" key="1">
    <citation type="submission" date="2019-04" db="EMBL/GenBank/DDBJ databases">
        <title>Microbes associate with the intestines of laboratory mice.</title>
        <authorList>
            <person name="Navarre W."/>
            <person name="Wong E."/>
            <person name="Huang K."/>
            <person name="Tropini C."/>
            <person name="Ng K."/>
            <person name="Yu B."/>
        </authorList>
    </citation>
    <scope>NUCLEOTIDE SEQUENCE</scope>
    <source>
        <strain evidence="1">NM01_1-7b</strain>
    </source>
</reference>
<protein>
    <submittedName>
        <fullName evidence="1">Uncharacterized protein</fullName>
    </submittedName>
</protein>
<accession>A0AC61S0B0</accession>
<name>A0AC61S0B0_9FIRM</name>
<evidence type="ECO:0000313" key="2">
    <source>
        <dbReference type="Proteomes" id="UP000304953"/>
    </source>
</evidence>